<evidence type="ECO:0008006" key="3">
    <source>
        <dbReference type="Google" id="ProtNLM"/>
    </source>
</evidence>
<evidence type="ECO:0000313" key="2">
    <source>
        <dbReference type="Proteomes" id="UP000019376"/>
    </source>
</evidence>
<organism evidence="1 2">
    <name type="scientific">Penicillium oxalicum (strain 114-2 / CGMCC 5302)</name>
    <name type="common">Penicillium decumbens</name>
    <dbReference type="NCBI Taxonomy" id="933388"/>
    <lineage>
        <taxon>Eukaryota</taxon>
        <taxon>Fungi</taxon>
        <taxon>Dikarya</taxon>
        <taxon>Ascomycota</taxon>
        <taxon>Pezizomycotina</taxon>
        <taxon>Eurotiomycetes</taxon>
        <taxon>Eurotiomycetidae</taxon>
        <taxon>Eurotiales</taxon>
        <taxon>Aspergillaceae</taxon>
        <taxon>Penicillium</taxon>
    </lineage>
</organism>
<dbReference type="PhylomeDB" id="S7ZBB5"/>
<proteinExistence type="predicted"/>
<dbReference type="AlphaFoldDB" id="S7ZBB5"/>
<name>S7ZBB5_PENO1</name>
<sequence length="474" mass="54130">MVKYPERITFTRNIPSLPRYCKPSFCSPYAVISNSSCHRRLSTIPQSLHEGFFRDTSRRWIFNEVDRLKERYVEFRPSELQRVAGEVMQQDEYPDIAKLAEGGFNKVFILRAKNGREILSRIPTSIAGPPHCTIASEVATMDFLRHVLKLPVPKIFDYSTKDLEGKPQIPVMEDFVIGPVCTRQFWHGERSKTEIDRGPWLSTLDCVTSAARRELAIIQRHAKAQPRQTFLLPTNYKIHPSEHTSLLSQFLQHPDLSLSNIVLAPGSSKIISILDWQDAATLPRFMQAGYPALCEHDSSQPQSLEIPSLPDDFDEMKANLYYMAATAVHNEEHMKVLKTPHLGMQRYLLRQTGYPWDADVINLRAALVGITTPSVWSNITSASCPVAFSKEEREAALAESQEWNESEQLLSRVRAHLDIDPEGGTEPGNFERAIEGNRQFRIEMVKQAEAGQEEICWRNWPYKDQDDHSMPPQI</sequence>
<dbReference type="PANTHER" id="PTHR36091:SF2">
    <property type="entry name" value="AMINOGLYCOSIDE PHOSPHOTRANSFERASE DOMAIN-CONTAINING PROTEIN"/>
    <property type="match status" value="1"/>
</dbReference>
<dbReference type="SUPFAM" id="SSF56112">
    <property type="entry name" value="Protein kinase-like (PK-like)"/>
    <property type="match status" value="1"/>
</dbReference>
<dbReference type="EMBL" id="KB644410">
    <property type="protein sequence ID" value="EPS27539.1"/>
    <property type="molecule type" value="Genomic_DNA"/>
</dbReference>
<dbReference type="InterPro" id="IPR011009">
    <property type="entry name" value="Kinase-like_dom_sf"/>
</dbReference>
<dbReference type="PANTHER" id="PTHR36091">
    <property type="entry name" value="ALTERED INHERITANCE OF MITOCHONDRIA PROTEIN 9, MITOCHONDRIAL"/>
    <property type="match status" value="1"/>
</dbReference>
<protein>
    <recommendedName>
        <fullName evidence="3">Aminoglycoside phosphotransferase domain-containing protein</fullName>
    </recommendedName>
</protein>
<reference evidence="1 2" key="1">
    <citation type="journal article" date="2013" name="PLoS ONE">
        <title>Genomic and secretomic analyses reveal unique features of the lignocellulolytic enzyme system of Penicillium decumbens.</title>
        <authorList>
            <person name="Liu G."/>
            <person name="Zhang L."/>
            <person name="Wei X."/>
            <person name="Zou G."/>
            <person name="Qin Y."/>
            <person name="Ma L."/>
            <person name="Li J."/>
            <person name="Zheng H."/>
            <person name="Wang S."/>
            <person name="Wang C."/>
            <person name="Xun L."/>
            <person name="Zhao G.-P."/>
            <person name="Zhou Z."/>
            <person name="Qu Y."/>
        </authorList>
    </citation>
    <scope>NUCLEOTIDE SEQUENCE [LARGE SCALE GENOMIC DNA]</scope>
    <source>
        <strain evidence="2">114-2 / CGMCC 5302</strain>
    </source>
</reference>
<dbReference type="eggNOG" id="ENOG502RS4B">
    <property type="taxonomic scope" value="Eukaryota"/>
</dbReference>
<accession>S7ZBB5</accession>
<dbReference type="InterPro" id="IPR051035">
    <property type="entry name" value="Mito_inheritance_9"/>
</dbReference>
<dbReference type="GO" id="GO:0005739">
    <property type="term" value="C:mitochondrion"/>
    <property type="evidence" value="ECO:0007669"/>
    <property type="project" value="UniProtKB-SubCell"/>
</dbReference>
<keyword evidence="2" id="KW-1185">Reference proteome</keyword>
<dbReference type="Proteomes" id="UP000019376">
    <property type="component" value="Unassembled WGS sequence"/>
</dbReference>
<dbReference type="HOGENOM" id="CLU_019189_9_1_1"/>
<evidence type="ECO:0000313" key="1">
    <source>
        <dbReference type="EMBL" id="EPS27539.1"/>
    </source>
</evidence>
<dbReference type="OrthoDB" id="10003767at2759"/>
<gene>
    <name evidence="1" type="ORF">PDE_02482</name>
</gene>